<evidence type="ECO:0000313" key="2">
    <source>
        <dbReference type="Proteomes" id="UP000253083"/>
    </source>
</evidence>
<proteinExistence type="predicted"/>
<dbReference type="Proteomes" id="UP000253083">
    <property type="component" value="Unassembled WGS sequence"/>
</dbReference>
<dbReference type="GO" id="GO:0015035">
    <property type="term" value="F:protein-disulfide reductase activity"/>
    <property type="evidence" value="ECO:0007669"/>
    <property type="project" value="InterPro"/>
</dbReference>
<gene>
    <name evidence="1" type="ORF">DFR28_10841</name>
</gene>
<dbReference type="PANTHER" id="PTHR34290:SF2">
    <property type="entry name" value="OS04G0668800 PROTEIN"/>
    <property type="match status" value="1"/>
</dbReference>
<dbReference type="InterPro" id="IPR044691">
    <property type="entry name" value="DCC1_Trx"/>
</dbReference>
<evidence type="ECO:0000313" key="1">
    <source>
        <dbReference type="EMBL" id="RBP48312.1"/>
    </source>
</evidence>
<reference evidence="1 2" key="1">
    <citation type="submission" date="2018-06" db="EMBL/GenBank/DDBJ databases">
        <title>Genomic Encyclopedia of Type Strains, Phase IV (KMG-IV): sequencing the most valuable type-strain genomes for metagenomic binning, comparative biology and taxonomic classification.</title>
        <authorList>
            <person name="Goeker M."/>
        </authorList>
    </citation>
    <scope>NUCLEOTIDE SEQUENCE [LARGE SCALE GENOMIC DNA]</scope>
    <source>
        <strain evidence="1 2">DSM 24032</strain>
    </source>
</reference>
<keyword evidence="2" id="KW-1185">Reference proteome</keyword>
<dbReference type="EMBL" id="QNRT01000008">
    <property type="protein sequence ID" value="RBP48312.1"/>
    <property type="molecule type" value="Genomic_DNA"/>
</dbReference>
<dbReference type="OrthoDB" id="5294764at2"/>
<dbReference type="Pfam" id="PF04134">
    <property type="entry name" value="DCC1-like"/>
    <property type="match status" value="1"/>
</dbReference>
<dbReference type="InterPro" id="IPR007263">
    <property type="entry name" value="DCC1-like"/>
</dbReference>
<dbReference type="InParanoid" id="A0A395JKS4"/>
<sequence>MSRSTETSPVDTLFYDGACALCSTEIRHLNRLKDSTLQLIDIHAMAATDFPASVNKLELMTRLHLRSADGLWLTGLDATVRAWQHTKFGWLLLPLRWPIFKQISDWCYNRWANNRACKIG</sequence>
<dbReference type="PANTHER" id="PTHR34290">
    <property type="entry name" value="SI:CH73-390P7.2"/>
    <property type="match status" value="1"/>
</dbReference>
<organism evidence="1 2">
    <name type="scientific">Arenicella xantha</name>
    <dbReference type="NCBI Taxonomy" id="644221"/>
    <lineage>
        <taxon>Bacteria</taxon>
        <taxon>Pseudomonadati</taxon>
        <taxon>Pseudomonadota</taxon>
        <taxon>Gammaproteobacteria</taxon>
        <taxon>Arenicellales</taxon>
        <taxon>Arenicellaceae</taxon>
        <taxon>Arenicella</taxon>
    </lineage>
</organism>
<name>A0A395JKS4_9GAMM</name>
<dbReference type="RefSeq" id="WP_113955790.1">
    <property type="nucleotide sequence ID" value="NZ_QNRT01000008.1"/>
</dbReference>
<dbReference type="AlphaFoldDB" id="A0A395JKS4"/>
<accession>A0A395JKS4</accession>
<protein>
    <submittedName>
        <fullName evidence="1">Putative DCC family thiol-disulfide oxidoreductase YuxK</fullName>
    </submittedName>
</protein>
<comment type="caution">
    <text evidence="1">The sequence shown here is derived from an EMBL/GenBank/DDBJ whole genome shotgun (WGS) entry which is preliminary data.</text>
</comment>